<keyword evidence="2" id="KW-1185">Reference proteome</keyword>
<sequence>MAAADLFLACRIVEHPRAVEDVIKRGHRCLHPEQPWLNTASEIYLAQAQELAFCENVLL</sequence>
<evidence type="ECO:0000313" key="2">
    <source>
        <dbReference type="Proteomes" id="UP000235965"/>
    </source>
</evidence>
<protein>
    <submittedName>
        <fullName evidence="1">Uncharacterized protein</fullName>
    </submittedName>
</protein>
<reference evidence="1 2" key="1">
    <citation type="submission" date="2017-12" db="EMBL/GenBank/DDBJ databases">
        <title>Hemimetabolous genomes reveal molecular basis of termite eusociality.</title>
        <authorList>
            <person name="Harrison M.C."/>
            <person name="Jongepier E."/>
            <person name="Robertson H.M."/>
            <person name="Arning N."/>
            <person name="Bitard-Feildel T."/>
            <person name="Chao H."/>
            <person name="Childers C.P."/>
            <person name="Dinh H."/>
            <person name="Doddapaneni H."/>
            <person name="Dugan S."/>
            <person name="Gowin J."/>
            <person name="Greiner C."/>
            <person name="Han Y."/>
            <person name="Hu H."/>
            <person name="Hughes D.S.T."/>
            <person name="Huylmans A.-K."/>
            <person name="Kemena C."/>
            <person name="Kremer L.P.M."/>
            <person name="Lee S.L."/>
            <person name="Lopez-Ezquerra A."/>
            <person name="Mallet L."/>
            <person name="Monroy-Kuhn J.M."/>
            <person name="Moser A."/>
            <person name="Murali S.C."/>
            <person name="Muzny D.M."/>
            <person name="Otani S."/>
            <person name="Piulachs M.-D."/>
            <person name="Poelchau M."/>
            <person name="Qu J."/>
            <person name="Schaub F."/>
            <person name="Wada-Katsumata A."/>
            <person name="Worley K.C."/>
            <person name="Xie Q."/>
            <person name="Ylla G."/>
            <person name="Poulsen M."/>
            <person name="Gibbs R.A."/>
            <person name="Schal C."/>
            <person name="Richards S."/>
            <person name="Belles X."/>
            <person name="Korb J."/>
            <person name="Bornberg-Bauer E."/>
        </authorList>
    </citation>
    <scope>NUCLEOTIDE SEQUENCE [LARGE SCALE GENOMIC DNA]</scope>
    <source>
        <tissue evidence="1">Whole body</tissue>
    </source>
</reference>
<dbReference type="Proteomes" id="UP000235965">
    <property type="component" value="Unassembled WGS sequence"/>
</dbReference>
<proteinExistence type="predicted"/>
<dbReference type="SUPFAM" id="SSF47954">
    <property type="entry name" value="Cyclin-like"/>
    <property type="match status" value="1"/>
</dbReference>
<dbReference type="AlphaFoldDB" id="A0A2J7RBM7"/>
<comment type="caution">
    <text evidence="1">The sequence shown here is derived from an EMBL/GenBank/DDBJ whole genome shotgun (WGS) entry which is preliminary data.</text>
</comment>
<dbReference type="STRING" id="105785.A0A2J7RBM7"/>
<evidence type="ECO:0000313" key="1">
    <source>
        <dbReference type="EMBL" id="PNF38240.1"/>
    </source>
</evidence>
<dbReference type="EMBL" id="NEVH01005892">
    <property type="protein sequence ID" value="PNF38240.1"/>
    <property type="molecule type" value="Genomic_DNA"/>
</dbReference>
<accession>A0A2J7RBM7</accession>
<dbReference type="InterPro" id="IPR036915">
    <property type="entry name" value="Cyclin-like_sf"/>
</dbReference>
<name>A0A2J7RBM7_9NEOP</name>
<gene>
    <name evidence="1" type="ORF">B7P43_G11810</name>
</gene>
<dbReference type="InParanoid" id="A0A2J7RBM7"/>
<organism evidence="1 2">
    <name type="scientific">Cryptotermes secundus</name>
    <dbReference type="NCBI Taxonomy" id="105785"/>
    <lineage>
        <taxon>Eukaryota</taxon>
        <taxon>Metazoa</taxon>
        <taxon>Ecdysozoa</taxon>
        <taxon>Arthropoda</taxon>
        <taxon>Hexapoda</taxon>
        <taxon>Insecta</taxon>
        <taxon>Pterygota</taxon>
        <taxon>Neoptera</taxon>
        <taxon>Polyneoptera</taxon>
        <taxon>Dictyoptera</taxon>
        <taxon>Blattodea</taxon>
        <taxon>Blattoidea</taxon>
        <taxon>Termitoidae</taxon>
        <taxon>Kalotermitidae</taxon>
        <taxon>Cryptotermitinae</taxon>
        <taxon>Cryptotermes</taxon>
    </lineage>
</organism>
<dbReference type="Gene3D" id="1.10.472.10">
    <property type="entry name" value="Cyclin-like"/>
    <property type="match status" value="1"/>
</dbReference>